<comment type="caution">
    <text evidence="2">The sequence shown here is derived from an EMBL/GenBank/DDBJ whole genome shotgun (WGS) entry which is preliminary data.</text>
</comment>
<evidence type="ECO:0000313" key="3">
    <source>
        <dbReference type="Proteomes" id="UP000004478"/>
    </source>
</evidence>
<dbReference type="RefSeq" id="WP_009185041.1">
    <property type="nucleotide sequence ID" value="NZ_AMGM01000027.1"/>
</dbReference>
<dbReference type="Pfam" id="PF20122">
    <property type="entry name" value="DUF6512"/>
    <property type="match status" value="1"/>
</dbReference>
<evidence type="ECO:0000256" key="1">
    <source>
        <dbReference type="SAM" id="Phobius"/>
    </source>
</evidence>
<keyword evidence="1" id="KW-1133">Transmembrane helix</keyword>
<gene>
    <name evidence="2" type="ORF">B879_02011</name>
</gene>
<reference evidence="2 3" key="1">
    <citation type="journal article" date="2012" name="J. Bacteriol.">
        <title>Draft Genome Sequence of Cecembia lonarensis Strain LW9T, Isolated from Lonar Lake, a Haloalkaline Lake in India.</title>
        <authorList>
            <person name="Shivaji S."/>
            <person name="Ara S."/>
            <person name="Singh A."/>
            <person name="Pinnaka A.K."/>
        </authorList>
    </citation>
    <scope>NUCLEOTIDE SEQUENCE [LARGE SCALE GENOMIC DNA]</scope>
    <source>
        <strain evidence="2 3">LW9</strain>
    </source>
</reference>
<feature type="transmembrane region" description="Helical" evidence="1">
    <location>
        <begin position="7"/>
        <end position="28"/>
    </location>
</feature>
<protein>
    <submittedName>
        <fullName evidence="2">Uncharacterized protein</fullName>
    </submittedName>
</protein>
<accession>K1L3F3</accession>
<name>K1L3F3_CECL9</name>
<keyword evidence="1" id="KW-0472">Membrane</keyword>
<feature type="transmembrane region" description="Helical" evidence="1">
    <location>
        <begin position="81"/>
        <end position="101"/>
    </location>
</feature>
<evidence type="ECO:0000313" key="2">
    <source>
        <dbReference type="EMBL" id="EKB49351.1"/>
    </source>
</evidence>
<organism evidence="2 3">
    <name type="scientific">Cecembia lonarensis (strain CCUG 58316 / KCTC 22772 / LW9)</name>
    <dbReference type="NCBI Taxonomy" id="1225176"/>
    <lineage>
        <taxon>Bacteria</taxon>
        <taxon>Pseudomonadati</taxon>
        <taxon>Bacteroidota</taxon>
        <taxon>Cytophagia</taxon>
        <taxon>Cytophagales</taxon>
        <taxon>Cyclobacteriaceae</taxon>
        <taxon>Cecembia</taxon>
    </lineage>
</organism>
<dbReference type="Proteomes" id="UP000004478">
    <property type="component" value="Unassembled WGS sequence"/>
</dbReference>
<dbReference type="InterPro" id="IPR045407">
    <property type="entry name" value="DUF6512"/>
</dbReference>
<dbReference type="OrthoDB" id="48209at2"/>
<proteinExistence type="predicted"/>
<keyword evidence="1" id="KW-0812">Transmembrane</keyword>
<dbReference type="EMBL" id="AMGM01000027">
    <property type="protein sequence ID" value="EKB49351.1"/>
    <property type="molecule type" value="Genomic_DNA"/>
</dbReference>
<keyword evidence="3" id="KW-1185">Reference proteome</keyword>
<dbReference type="PATRIC" id="fig|1225176.3.peg.2146"/>
<feature type="transmembrane region" description="Helical" evidence="1">
    <location>
        <begin position="137"/>
        <end position="158"/>
    </location>
</feature>
<sequence length="181" mass="20918">MPNQKIKLWTISGTVAIILLGTVLHYFYPWFGENRILGAFVPVNESVWEHLKLGYWGLLLFSIPEFFQIKSKVNNYFAAKFLGILVLEFSILGIFFTYTLFSQGPILWIDISSFVVGTLLCQALVFKLYLTQPLSPYFEWIAFFGFLGIGVLFAWFTYFPPQWPIFMDGNDFTYGIDKVAQ</sequence>
<dbReference type="AlphaFoldDB" id="K1L3F3"/>
<feature type="transmembrane region" description="Helical" evidence="1">
    <location>
        <begin position="107"/>
        <end position="130"/>
    </location>
</feature>